<evidence type="ECO:0000313" key="1">
    <source>
        <dbReference type="EMBL" id="KAG0498170.1"/>
    </source>
</evidence>
<organism evidence="1 2">
    <name type="scientific">Vanilla planifolia</name>
    <name type="common">Vanilla</name>
    <dbReference type="NCBI Taxonomy" id="51239"/>
    <lineage>
        <taxon>Eukaryota</taxon>
        <taxon>Viridiplantae</taxon>
        <taxon>Streptophyta</taxon>
        <taxon>Embryophyta</taxon>
        <taxon>Tracheophyta</taxon>
        <taxon>Spermatophyta</taxon>
        <taxon>Magnoliopsida</taxon>
        <taxon>Liliopsida</taxon>
        <taxon>Asparagales</taxon>
        <taxon>Orchidaceae</taxon>
        <taxon>Vanilloideae</taxon>
        <taxon>Vanilleae</taxon>
        <taxon>Vanilla</taxon>
    </lineage>
</organism>
<dbReference type="EMBL" id="JADCNL010000001">
    <property type="protein sequence ID" value="KAG0498170.1"/>
    <property type="molecule type" value="Genomic_DNA"/>
</dbReference>
<evidence type="ECO:0000313" key="2">
    <source>
        <dbReference type="Proteomes" id="UP000636800"/>
    </source>
</evidence>
<keyword evidence="2" id="KW-1185">Reference proteome</keyword>
<reference evidence="1 2" key="1">
    <citation type="journal article" date="2020" name="Nat. Food">
        <title>A phased Vanilla planifolia genome enables genetic improvement of flavour and production.</title>
        <authorList>
            <person name="Hasing T."/>
            <person name="Tang H."/>
            <person name="Brym M."/>
            <person name="Khazi F."/>
            <person name="Huang T."/>
            <person name="Chambers A.H."/>
        </authorList>
    </citation>
    <scope>NUCLEOTIDE SEQUENCE [LARGE SCALE GENOMIC DNA]</scope>
    <source>
        <tissue evidence="1">Leaf</tissue>
    </source>
</reference>
<comment type="caution">
    <text evidence="1">The sequence shown here is derived from an EMBL/GenBank/DDBJ whole genome shotgun (WGS) entry which is preliminary data.</text>
</comment>
<dbReference type="Proteomes" id="UP000636800">
    <property type="component" value="Chromosome 1"/>
</dbReference>
<sequence>MESCGEESPECWWERRRGAGTLVPWSLSRPNELSSTISRSRGTEYPYEVFFSKEVESCLEWLIEGSNKLKEL</sequence>
<dbReference type="OrthoDB" id="1896065at2759"/>
<accession>A0A835RTB5</accession>
<dbReference type="AlphaFoldDB" id="A0A835RTB5"/>
<protein>
    <submittedName>
        <fullName evidence="1">Uncharacterized protein</fullName>
    </submittedName>
</protein>
<proteinExistence type="predicted"/>
<gene>
    <name evidence="1" type="ORF">HPP92_002861</name>
</gene>
<name>A0A835RTB5_VANPL</name>